<dbReference type="Gene3D" id="3.40.395.10">
    <property type="entry name" value="Adenoviral Proteinase, Chain A"/>
    <property type="match status" value="1"/>
</dbReference>
<dbReference type="PANTHER" id="PTHR31470">
    <property type="entry name" value="CYSTEINE PROTEINASES SUPERFAMILY PROTEIN-RELATED-RELATED"/>
    <property type="match status" value="1"/>
</dbReference>
<gene>
    <name evidence="6" type="ORF">T459_25711</name>
</gene>
<dbReference type="PROSITE" id="PS50600">
    <property type="entry name" value="ULP_PROTEASE"/>
    <property type="match status" value="1"/>
</dbReference>
<evidence type="ECO:0000256" key="4">
    <source>
        <dbReference type="SAM" id="MobiDB-lite"/>
    </source>
</evidence>
<evidence type="ECO:0000256" key="2">
    <source>
        <dbReference type="ARBA" id="ARBA00022670"/>
    </source>
</evidence>
<dbReference type="PANTHER" id="PTHR31470:SF40">
    <property type="entry name" value="UBIQUITIN-LIKE PROTEASE FAMILY PROFILE DOMAIN-CONTAINING PROTEIN"/>
    <property type="match status" value="1"/>
</dbReference>
<reference evidence="6 7" key="2">
    <citation type="journal article" date="2017" name="Genome Biol.">
        <title>New reference genome sequences of hot pepper reveal the massive evolution of plant disease-resistance genes by retroduplication.</title>
        <authorList>
            <person name="Kim S."/>
            <person name="Park J."/>
            <person name="Yeom S.I."/>
            <person name="Kim Y.M."/>
            <person name="Seo E."/>
            <person name="Kim K.T."/>
            <person name="Kim M.S."/>
            <person name="Lee J.M."/>
            <person name="Cheong K."/>
            <person name="Shin H.S."/>
            <person name="Kim S.B."/>
            <person name="Han K."/>
            <person name="Lee J."/>
            <person name="Park M."/>
            <person name="Lee H.A."/>
            <person name="Lee H.Y."/>
            <person name="Lee Y."/>
            <person name="Oh S."/>
            <person name="Lee J.H."/>
            <person name="Choi E."/>
            <person name="Choi E."/>
            <person name="Lee S.E."/>
            <person name="Jeon J."/>
            <person name="Kim H."/>
            <person name="Choi G."/>
            <person name="Song H."/>
            <person name="Lee J."/>
            <person name="Lee S.C."/>
            <person name="Kwon J.K."/>
            <person name="Lee H.Y."/>
            <person name="Koo N."/>
            <person name="Hong Y."/>
            <person name="Kim R.W."/>
            <person name="Kang W.H."/>
            <person name="Huh J.H."/>
            <person name="Kang B.C."/>
            <person name="Yang T.J."/>
            <person name="Lee Y.H."/>
            <person name="Bennetzen J.L."/>
            <person name="Choi D."/>
        </authorList>
    </citation>
    <scope>NUCLEOTIDE SEQUENCE [LARGE SCALE GENOMIC DNA]</scope>
    <source>
        <strain evidence="7">cv. CM334</strain>
    </source>
</reference>
<organism evidence="6 7">
    <name type="scientific">Capsicum annuum</name>
    <name type="common">Capsicum pepper</name>
    <dbReference type="NCBI Taxonomy" id="4072"/>
    <lineage>
        <taxon>Eukaryota</taxon>
        <taxon>Viridiplantae</taxon>
        <taxon>Streptophyta</taxon>
        <taxon>Embryophyta</taxon>
        <taxon>Tracheophyta</taxon>
        <taxon>Spermatophyta</taxon>
        <taxon>Magnoliopsida</taxon>
        <taxon>eudicotyledons</taxon>
        <taxon>Gunneridae</taxon>
        <taxon>Pentapetalae</taxon>
        <taxon>asterids</taxon>
        <taxon>lamiids</taxon>
        <taxon>Solanales</taxon>
        <taxon>Solanaceae</taxon>
        <taxon>Solanoideae</taxon>
        <taxon>Capsiceae</taxon>
        <taxon>Capsicum</taxon>
    </lineage>
</organism>
<keyword evidence="2" id="KW-0645">Protease</keyword>
<proteinExistence type="inferred from homology"/>
<name>A0A2G2YLI0_CAPAN</name>
<evidence type="ECO:0000313" key="6">
    <source>
        <dbReference type="EMBL" id="PHT70607.1"/>
    </source>
</evidence>
<dbReference type="Pfam" id="PF09331">
    <property type="entry name" value="DUF1985"/>
    <property type="match status" value="1"/>
</dbReference>
<dbReference type="GO" id="GO:0008234">
    <property type="term" value="F:cysteine-type peptidase activity"/>
    <property type="evidence" value="ECO:0007669"/>
    <property type="project" value="InterPro"/>
</dbReference>
<dbReference type="GO" id="GO:0006508">
    <property type="term" value="P:proteolysis"/>
    <property type="evidence" value="ECO:0007669"/>
    <property type="project" value="UniProtKB-KW"/>
</dbReference>
<protein>
    <recommendedName>
        <fullName evidence="5">Ubiquitin-like protease family profile domain-containing protein</fullName>
    </recommendedName>
</protein>
<accession>A0A2G2YLI0</accession>
<sequence length="559" mass="64531">MKKKHCVVQEQLSRCVMMLEVKGSSSSGIVIRANGTSLNFTPREFAIITGLNSFTEKVWGENNDEDAEKFAILYFLHSFVLSNVDTVVITRLHFNLVDSGRDKDFPWGTLSFEESNEKFDQQVVFKNIKPTQIELAKFQIPQKDVIEDERSVDLDDDFQDPPPKQINEHSKKKQKVDSSTPTVKKISRKKSVNIVDKHIQKRTPAPRAVKATDKDSELQHMNFAGAETSPQRFSPNVDQNLCENQDGTKIIDDKMYETNLSDSQFIIPDELLPSLNAYRRESITAHPLKTHEEEPTDEHLNDKKSEYVVKNHCQQIDVCFYYLRKKSKYDPNKSYKFSTVACNFMNIIRSLHDVYSVDDPDLKAGGQEAHLNEYINGFRMHDTVKDIYIPVNIKKKHHWVLAALSFSERCIFLYDSYESSSHYQAVLTEIDKLAEIIPLCLQACDFYYKKGIDLQNHPRYKDRDSSDMFDVLFEENLPQQPNESLDCGLYKVTYAECLSYDHKVLSAEFDPNALCTRYIALVWDYGIRKQEANAHRNVEAPLRPARQSRITSVTEIFDV</sequence>
<dbReference type="Pfam" id="PF02902">
    <property type="entry name" value="Peptidase_C48"/>
    <property type="match status" value="1"/>
</dbReference>
<dbReference type="Gramene" id="PHT70607">
    <property type="protein sequence ID" value="PHT70607"/>
    <property type="gene ID" value="T459_25711"/>
</dbReference>
<dbReference type="InterPro" id="IPR015410">
    <property type="entry name" value="DUF1985"/>
</dbReference>
<dbReference type="SUPFAM" id="SSF54001">
    <property type="entry name" value="Cysteine proteinases"/>
    <property type="match status" value="1"/>
</dbReference>
<dbReference type="InterPro" id="IPR003653">
    <property type="entry name" value="Peptidase_C48_C"/>
</dbReference>
<keyword evidence="7" id="KW-1185">Reference proteome</keyword>
<reference evidence="6 7" key="1">
    <citation type="journal article" date="2014" name="Nat. Genet.">
        <title>Genome sequence of the hot pepper provides insights into the evolution of pungency in Capsicum species.</title>
        <authorList>
            <person name="Kim S."/>
            <person name="Park M."/>
            <person name="Yeom S.I."/>
            <person name="Kim Y.M."/>
            <person name="Lee J.M."/>
            <person name="Lee H.A."/>
            <person name="Seo E."/>
            <person name="Choi J."/>
            <person name="Cheong K."/>
            <person name="Kim K.T."/>
            <person name="Jung K."/>
            <person name="Lee G.W."/>
            <person name="Oh S.K."/>
            <person name="Bae C."/>
            <person name="Kim S.B."/>
            <person name="Lee H.Y."/>
            <person name="Kim S.Y."/>
            <person name="Kim M.S."/>
            <person name="Kang B.C."/>
            <person name="Jo Y.D."/>
            <person name="Yang H.B."/>
            <person name="Jeong H.J."/>
            <person name="Kang W.H."/>
            <person name="Kwon J.K."/>
            <person name="Shin C."/>
            <person name="Lim J.Y."/>
            <person name="Park J.H."/>
            <person name="Huh J.H."/>
            <person name="Kim J.S."/>
            <person name="Kim B.D."/>
            <person name="Cohen O."/>
            <person name="Paran I."/>
            <person name="Suh M.C."/>
            <person name="Lee S.B."/>
            <person name="Kim Y.K."/>
            <person name="Shin Y."/>
            <person name="Noh S.J."/>
            <person name="Park J."/>
            <person name="Seo Y.S."/>
            <person name="Kwon S.Y."/>
            <person name="Kim H.A."/>
            <person name="Park J.M."/>
            <person name="Kim H.J."/>
            <person name="Choi S.B."/>
            <person name="Bosland P.W."/>
            <person name="Reeves G."/>
            <person name="Jo S.H."/>
            <person name="Lee B.W."/>
            <person name="Cho H.T."/>
            <person name="Choi H.S."/>
            <person name="Lee M.S."/>
            <person name="Yu Y."/>
            <person name="Do Choi Y."/>
            <person name="Park B.S."/>
            <person name="van Deynze A."/>
            <person name="Ashrafi H."/>
            <person name="Hill T."/>
            <person name="Kim W.T."/>
            <person name="Pai H.S."/>
            <person name="Ahn H.K."/>
            <person name="Yeam I."/>
            <person name="Giovannoni J.J."/>
            <person name="Rose J.K."/>
            <person name="Sorensen I."/>
            <person name="Lee S.J."/>
            <person name="Kim R.W."/>
            <person name="Choi I.Y."/>
            <person name="Choi B.S."/>
            <person name="Lim J.S."/>
            <person name="Lee Y.H."/>
            <person name="Choi D."/>
        </authorList>
    </citation>
    <scope>NUCLEOTIDE SEQUENCE [LARGE SCALE GENOMIC DNA]</scope>
    <source>
        <strain evidence="7">cv. CM334</strain>
    </source>
</reference>
<evidence type="ECO:0000259" key="5">
    <source>
        <dbReference type="PROSITE" id="PS50600"/>
    </source>
</evidence>
<comment type="caution">
    <text evidence="6">The sequence shown here is derived from an EMBL/GenBank/DDBJ whole genome shotgun (WGS) entry which is preliminary data.</text>
</comment>
<comment type="similarity">
    <text evidence="1">Belongs to the peptidase C48 family.</text>
</comment>
<dbReference type="AlphaFoldDB" id="A0A2G2YLI0"/>
<dbReference type="InterPro" id="IPR038765">
    <property type="entry name" value="Papain-like_cys_pep_sf"/>
</dbReference>
<dbReference type="Proteomes" id="UP000222542">
    <property type="component" value="Unassembled WGS sequence"/>
</dbReference>
<evidence type="ECO:0000256" key="1">
    <source>
        <dbReference type="ARBA" id="ARBA00005234"/>
    </source>
</evidence>
<keyword evidence="3" id="KW-0378">Hydrolase</keyword>
<dbReference type="EMBL" id="AYRZ02000010">
    <property type="protein sequence ID" value="PHT70607.1"/>
    <property type="molecule type" value="Genomic_DNA"/>
</dbReference>
<feature type="domain" description="Ubiquitin-like protease family profile" evidence="5">
    <location>
        <begin position="265"/>
        <end position="498"/>
    </location>
</feature>
<feature type="region of interest" description="Disordered" evidence="4">
    <location>
        <begin position="153"/>
        <end position="183"/>
    </location>
</feature>
<evidence type="ECO:0000313" key="7">
    <source>
        <dbReference type="Proteomes" id="UP000222542"/>
    </source>
</evidence>
<evidence type="ECO:0000256" key="3">
    <source>
        <dbReference type="ARBA" id="ARBA00022801"/>
    </source>
</evidence>